<dbReference type="Proteomes" id="UP000694580">
    <property type="component" value="Chromosome 1"/>
</dbReference>
<keyword evidence="11" id="KW-0807">Transducer</keyword>
<dbReference type="AlphaFoldDB" id="A0AAY4A5A4"/>
<comment type="subcellular location">
    <subcellularLocation>
        <location evidence="1">Membrane</location>
        <topology evidence="1">Multi-pass membrane protein</topology>
    </subcellularLocation>
</comment>
<evidence type="ECO:0000313" key="15">
    <source>
        <dbReference type="Ensembl" id="ENSDCDP00010002356.1"/>
    </source>
</evidence>
<dbReference type="Ensembl" id="ENSDCDT00010002450.1">
    <property type="protein sequence ID" value="ENSDCDP00010002356.1"/>
    <property type="gene ID" value="ENSDCDG00010001150.1"/>
</dbReference>
<dbReference type="Pfam" id="PF00001">
    <property type="entry name" value="7tm_1"/>
    <property type="match status" value="1"/>
</dbReference>
<dbReference type="GeneTree" id="ENSGT01120000271854"/>
<keyword evidence="3" id="KW-0716">Sensory transduction</keyword>
<feature type="transmembrane region" description="Helical" evidence="13">
    <location>
        <begin position="103"/>
        <end position="123"/>
    </location>
</feature>
<evidence type="ECO:0000256" key="5">
    <source>
        <dbReference type="ARBA" id="ARBA00022925"/>
    </source>
</evidence>
<evidence type="ECO:0000256" key="9">
    <source>
        <dbReference type="ARBA" id="ARBA00023136"/>
    </source>
</evidence>
<protein>
    <recommendedName>
        <fullName evidence="14">G-protein coupled receptors family 1 profile domain-containing protein</fullName>
    </recommendedName>
</protein>
<dbReference type="Gene3D" id="1.20.1070.10">
    <property type="entry name" value="Rhodopsin 7-helix transmembrane proteins"/>
    <property type="match status" value="1"/>
</dbReference>
<evidence type="ECO:0000256" key="11">
    <source>
        <dbReference type="ARBA" id="ARBA00023224"/>
    </source>
</evidence>
<evidence type="ECO:0000256" key="10">
    <source>
        <dbReference type="ARBA" id="ARBA00023170"/>
    </source>
</evidence>
<dbReference type="InterPro" id="IPR017452">
    <property type="entry name" value="GPCR_Rhodpsn_7TM"/>
</dbReference>
<reference evidence="15 16" key="1">
    <citation type="submission" date="2020-06" db="EMBL/GenBank/DDBJ databases">
        <authorList>
            <consortium name="Wellcome Sanger Institute Data Sharing"/>
        </authorList>
    </citation>
    <scope>NUCLEOTIDE SEQUENCE [LARGE SCALE GENOMIC DNA]</scope>
</reference>
<feature type="transmembrane region" description="Helical" evidence="13">
    <location>
        <begin position="244"/>
        <end position="265"/>
    </location>
</feature>
<reference evidence="15" key="2">
    <citation type="submission" date="2025-08" db="UniProtKB">
        <authorList>
            <consortium name="Ensembl"/>
        </authorList>
    </citation>
    <scope>IDENTIFICATION</scope>
</reference>
<dbReference type="FunFam" id="1.20.1070.10:FF:000390">
    <property type="entry name" value="Novopsin-1"/>
    <property type="match status" value="1"/>
</dbReference>
<accession>A0AAY4A5A4</accession>
<feature type="transmembrane region" description="Helical" evidence="13">
    <location>
        <begin position="277"/>
        <end position="298"/>
    </location>
</feature>
<feature type="transmembrane region" description="Helical" evidence="13">
    <location>
        <begin position="24"/>
        <end position="46"/>
    </location>
</feature>
<evidence type="ECO:0000256" key="13">
    <source>
        <dbReference type="SAM" id="Phobius"/>
    </source>
</evidence>
<feature type="transmembrane region" description="Helical" evidence="13">
    <location>
        <begin position="187"/>
        <end position="214"/>
    </location>
</feature>
<evidence type="ECO:0000256" key="1">
    <source>
        <dbReference type="ARBA" id="ARBA00004141"/>
    </source>
</evidence>
<keyword evidence="4 13" id="KW-0812">Transmembrane</keyword>
<keyword evidence="7" id="KW-0157">Chromophore</keyword>
<dbReference type="GO" id="GO:0007602">
    <property type="term" value="P:phototransduction"/>
    <property type="evidence" value="ECO:0007669"/>
    <property type="project" value="UniProtKB-KW"/>
</dbReference>
<evidence type="ECO:0000256" key="3">
    <source>
        <dbReference type="ARBA" id="ARBA00022606"/>
    </source>
</evidence>
<dbReference type="PROSITE" id="PS00238">
    <property type="entry name" value="OPSIN"/>
    <property type="match status" value="1"/>
</dbReference>
<keyword evidence="16" id="KW-1185">Reference proteome</keyword>
<evidence type="ECO:0000313" key="16">
    <source>
        <dbReference type="Proteomes" id="UP000694580"/>
    </source>
</evidence>
<dbReference type="PANTHER" id="PTHR24240">
    <property type="entry name" value="OPSIN"/>
    <property type="match status" value="1"/>
</dbReference>
<keyword evidence="8" id="KW-0297">G-protein coupled receptor</keyword>
<sequence>MDPQVDLRSNVSVYHVSGEGEVAIGVYLLLLGWLSWLGNGVVILLLTKQRHSLEPQDFLTLNLAVSDAGIAIFGYSRGILEVFNVFRDDGYLMKTFWTCKVDGFLILLFGLISINTLTAISVVRYIKGCQPHHGHHVTRRSVGVAIAAVWSWCLFWSGAPLVGWGSYRGRKYGTCEIDWAQARYSVAYRLYVITIFFFNFFIPISVIVFTYVSIMRAVNASHKSSRGGEVSERQRKIERSITQVSLLLCAAFLLAWSPYAVISMWSAFGYQVPPLNGILASLFAKSASFYNPLIYIGLSSKFRNDLRDLFRCLRRPPARNTPTPPLCPNAVQLNLEAFKEAGDLPGNMDSGVEMGQIDSIDASQSDREHLEGGPEGEEEAPEQTDCPRSPLVGKQTPASRIFMRRPSDSGRL</sequence>
<gene>
    <name evidence="15" type="primary">opn6b</name>
</gene>
<feature type="transmembrane region" description="Helical" evidence="13">
    <location>
        <begin position="144"/>
        <end position="167"/>
    </location>
</feature>
<evidence type="ECO:0000259" key="14">
    <source>
        <dbReference type="PROSITE" id="PS50262"/>
    </source>
</evidence>
<evidence type="ECO:0000256" key="8">
    <source>
        <dbReference type="ARBA" id="ARBA00023040"/>
    </source>
</evidence>
<feature type="domain" description="G-protein coupled receptors family 1 profile" evidence="14">
    <location>
        <begin position="38"/>
        <end position="295"/>
    </location>
</feature>
<dbReference type="RefSeq" id="XP_028830292.1">
    <property type="nucleotide sequence ID" value="XM_028974459.1"/>
</dbReference>
<evidence type="ECO:0000256" key="6">
    <source>
        <dbReference type="ARBA" id="ARBA00022989"/>
    </source>
</evidence>
<dbReference type="GO" id="GO:0004930">
    <property type="term" value="F:G protein-coupled receptor activity"/>
    <property type="evidence" value="ECO:0007669"/>
    <property type="project" value="UniProtKB-KW"/>
</dbReference>
<evidence type="ECO:0000256" key="2">
    <source>
        <dbReference type="ARBA" id="ARBA00022543"/>
    </source>
</evidence>
<dbReference type="InterPro" id="IPR000276">
    <property type="entry name" value="GPCR_Rhodpsn"/>
</dbReference>
<dbReference type="GO" id="GO:0016020">
    <property type="term" value="C:membrane"/>
    <property type="evidence" value="ECO:0007669"/>
    <property type="project" value="UniProtKB-SubCell"/>
</dbReference>
<dbReference type="InterPro" id="IPR050125">
    <property type="entry name" value="GPCR_opsins"/>
</dbReference>
<dbReference type="GeneID" id="114786888"/>
<organism evidence="15 16">
    <name type="scientific">Denticeps clupeoides</name>
    <name type="common">denticle herring</name>
    <dbReference type="NCBI Taxonomy" id="299321"/>
    <lineage>
        <taxon>Eukaryota</taxon>
        <taxon>Metazoa</taxon>
        <taxon>Chordata</taxon>
        <taxon>Craniata</taxon>
        <taxon>Vertebrata</taxon>
        <taxon>Euteleostomi</taxon>
        <taxon>Actinopterygii</taxon>
        <taxon>Neopterygii</taxon>
        <taxon>Teleostei</taxon>
        <taxon>Clupei</taxon>
        <taxon>Clupeiformes</taxon>
        <taxon>Denticipitoidei</taxon>
        <taxon>Denticipitidae</taxon>
        <taxon>Denticeps</taxon>
    </lineage>
</organism>
<feature type="transmembrane region" description="Helical" evidence="13">
    <location>
        <begin position="58"/>
        <end position="76"/>
    </location>
</feature>
<dbReference type="InterPro" id="IPR027430">
    <property type="entry name" value="Retinal_BS"/>
</dbReference>
<keyword evidence="5" id="KW-0681">Retinal protein</keyword>
<keyword evidence="2" id="KW-0600">Photoreceptor protein</keyword>
<reference evidence="15" key="3">
    <citation type="submission" date="2025-09" db="UniProtKB">
        <authorList>
            <consortium name="Ensembl"/>
        </authorList>
    </citation>
    <scope>IDENTIFICATION</scope>
</reference>
<keyword evidence="6 13" id="KW-1133">Transmembrane helix</keyword>
<dbReference type="SUPFAM" id="SSF81321">
    <property type="entry name" value="Family A G protein-coupled receptor-like"/>
    <property type="match status" value="1"/>
</dbReference>
<evidence type="ECO:0000256" key="7">
    <source>
        <dbReference type="ARBA" id="ARBA00022991"/>
    </source>
</evidence>
<proteinExistence type="predicted"/>
<keyword evidence="9 13" id="KW-0472">Membrane</keyword>
<evidence type="ECO:0000256" key="4">
    <source>
        <dbReference type="ARBA" id="ARBA00022692"/>
    </source>
</evidence>
<dbReference type="PROSITE" id="PS50262">
    <property type="entry name" value="G_PROTEIN_RECEP_F1_2"/>
    <property type="match status" value="1"/>
</dbReference>
<dbReference type="PRINTS" id="PR00237">
    <property type="entry name" value="GPCRRHODOPSN"/>
</dbReference>
<name>A0AAY4A5A4_9TELE</name>
<feature type="region of interest" description="Disordered" evidence="12">
    <location>
        <begin position="359"/>
        <end position="412"/>
    </location>
</feature>
<keyword evidence="10" id="KW-0675">Receptor</keyword>
<evidence type="ECO:0000256" key="12">
    <source>
        <dbReference type="SAM" id="MobiDB-lite"/>
    </source>
</evidence>
<dbReference type="GO" id="GO:0009881">
    <property type="term" value="F:photoreceptor activity"/>
    <property type="evidence" value="ECO:0007669"/>
    <property type="project" value="UniProtKB-KW"/>
</dbReference>